<sequence>MPCHACGGVLTLDIGQFIDRGRLWWDTSGSCQSCDTVWCEEDSGRVTPDAIRQALLARHGSARLRLTEPEASSAPILRALREAHDVTLTQAKALADELKATGLTGTLVEMELLADRLRQRSVMAAVEQPGC</sequence>
<dbReference type="Proteomes" id="UP000642284">
    <property type="component" value="Unassembled WGS sequence"/>
</dbReference>
<gene>
    <name evidence="1" type="ORF">H9Y04_08235</name>
</gene>
<evidence type="ECO:0000313" key="1">
    <source>
        <dbReference type="EMBL" id="MBC9712560.1"/>
    </source>
</evidence>
<proteinExistence type="predicted"/>
<name>A0ABR7SAR0_9ACTN</name>
<keyword evidence="2" id="KW-1185">Reference proteome</keyword>
<evidence type="ECO:0000313" key="2">
    <source>
        <dbReference type="Proteomes" id="UP000642284"/>
    </source>
</evidence>
<organism evidence="1 2">
    <name type="scientific">Streptomyces polyasparticus</name>
    <dbReference type="NCBI Taxonomy" id="2767826"/>
    <lineage>
        <taxon>Bacteria</taxon>
        <taxon>Bacillati</taxon>
        <taxon>Actinomycetota</taxon>
        <taxon>Actinomycetes</taxon>
        <taxon>Kitasatosporales</taxon>
        <taxon>Streptomycetaceae</taxon>
        <taxon>Streptomyces</taxon>
    </lineage>
</organism>
<reference evidence="1 2" key="1">
    <citation type="submission" date="2020-08" db="EMBL/GenBank/DDBJ databases">
        <title>Genemic of Streptomyces polyaspartic.</title>
        <authorList>
            <person name="Liu W."/>
        </authorList>
    </citation>
    <scope>NUCLEOTIDE SEQUENCE [LARGE SCALE GENOMIC DNA]</scope>
    <source>
        <strain evidence="1 2">TRM66268-LWL</strain>
    </source>
</reference>
<accession>A0ABR7SAR0</accession>
<protein>
    <submittedName>
        <fullName evidence="1">Uncharacterized protein</fullName>
    </submittedName>
</protein>
<dbReference type="EMBL" id="JACTVJ010000004">
    <property type="protein sequence ID" value="MBC9712560.1"/>
    <property type="molecule type" value="Genomic_DNA"/>
</dbReference>
<comment type="caution">
    <text evidence="1">The sequence shown here is derived from an EMBL/GenBank/DDBJ whole genome shotgun (WGS) entry which is preliminary data.</text>
</comment>